<dbReference type="AlphaFoldDB" id="A0ABD2A272"/>
<keyword evidence="6 10" id="KW-1133">Transmembrane helix</keyword>
<feature type="transmembrane region" description="Helical" evidence="10">
    <location>
        <begin position="653"/>
        <end position="682"/>
    </location>
</feature>
<protein>
    <submittedName>
        <fullName evidence="11">Odorant receptor 13a-like</fullName>
    </submittedName>
</protein>
<keyword evidence="7 10" id="KW-0472">Membrane</keyword>
<dbReference type="GO" id="GO:0005886">
    <property type="term" value="C:plasma membrane"/>
    <property type="evidence" value="ECO:0007669"/>
    <property type="project" value="UniProtKB-SubCell"/>
</dbReference>
<sequence length="895" mass="103254">MKRPKKEEKRIIKFANICLTYDISTSVGLVLTSFFSHSLFAQNVSRLFNNPMDFFDHPYYRISKLLLLMVGQWPDQNPNVRLLSLCFVTLLTTSIIITEVLLLYTSKGALEFIADGIAGIALMTTVSIKCHTCYFAGDMIKKLLNKIEDEWKIWKSKEEITIMENYAKEGRFYIIGYIIYIYTTMILSFLTSFLPKIFDLISPLNESRPLRHVIMNEYFVDSQEYFYPIYFHMTSVIMIGITCFLANDAIFLVFTSHVCGLFTAVGYRLEHLLKENNDEKISSDHQSKECSRNIIRFINAHKRAVEFADLMESYFSLPSLLITGMNIICLSVSLLRVAELLGKSAEVVKFTAFTGAQLFHMYCISFVGQKIIDHSSNISFKAYSGLWYDAPMAVRKMLLFVIQRSLRPSYLTAGKIFVFCFESFSTVVQTSMSYFMVLSSLQEPASKVLLSMIGQWPDQNPNVRLLSLCFITLLTTSFIITEVLLLYTSKGALEFIADGIAGIALMTTVSIKCHTCYFAGDMVIIIILFINWYGIKFLSMVKNNFRNSNNFHILSHIKKLLNKIEDEWKIWKSKEEIAIMETYAKEGRFYMIGYIIYIYTTVILSFLTSFLPKIFDLISPLNESRPLKHVIKNEYFVDSQEYFYPIYFHMTSVIMIGITCSLANDTIFLVFTSHVCGLFAAVGGRNVTYKKRVKEFVILFRYRLEYFLKENNDKKISSDHQSKECTRSVIHFIGAHKRAMEFADIMQSYFSLPSLLITGMNTICLSVSLLRIAVLFEESNLSEIFKYIAFTGAQLFHMYCISFVGQRIIDHSSDISFKAYSGLWYDAPMAVRKMLLFIIRRSFKPSYLTAGNIFVFCLESFSTINFYYHLHICIILYLKVVQTSTSYFMVLLSMN</sequence>
<comment type="caution">
    <text evidence="11">The sequence shown here is derived from an EMBL/GenBank/DDBJ whole genome shotgun (WGS) entry which is preliminary data.</text>
</comment>
<organism evidence="11 12">
    <name type="scientific">Vespula squamosa</name>
    <name type="common">Southern yellow jacket</name>
    <name type="synonym">Wasp</name>
    <dbReference type="NCBI Taxonomy" id="30214"/>
    <lineage>
        <taxon>Eukaryota</taxon>
        <taxon>Metazoa</taxon>
        <taxon>Ecdysozoa</taxon>
        <taxon>Arthropoda</taxon>
        <taxon>Hexapoda</taxon>
        <taxon>Insecta</taxon>
        <taxon>Pterygota</taxon>
        <taxon>Neoptera</taxon>
        <taxon>Endopterygota</taxon>
        <taxon>Hymenoptera</taxon>
        <taxon>Apocrita</taxon>
        <taxon>Aculeata</taxon>
        <taxon>Vespoidea</taxon>
        <taxon>Vespidae</taxon>
        <taxon>Vespinae</taxon>
        <taxon>Vespula</taxon>
    </lineage>
</organism>
<name>A0ABD2A272_VESSQ</name>
<feature type="transmembrane region" description="Helical" evidence="10">
    <location>
        <begin position="172"/>
        <end position="194"/>
    </location>
</feature>
<keyword evidence="2" id="KW-1003">Cell membrane</keyword>
<keyword evidence="8" id="KW-0675">Receptor</keyword>
<dbReference type="EMBL" id="JAUDFV010000156">
    <property type="protein sequence ID" value="KAL2714567.1"/>
    <property type="molecule type" value="Genomic_DNA"/>
</dbReference>
<evidence type="ECO:0000256" key="2">
    <source>
        <dbReference type="ARBA" id="ARBA00022475"/>
    </source>
</evidence>
<gene>
    <name evidence="11" type="ORF">V1478_015752</name>
</gene>
<accession>A0ABD2A272</accession>
<evidence type="ECO:0000313" key="11">
    <source>
        <dbReference type="EMBL" id="KAL2714567.1"/>
    </source>
</evidence>
<keyword evidence="4 10" id="KW-0812">Transmembrane</keyword>
<evidence type="ECO:0000256" key="10">
    <source>
        <dbReference type="SAM" id="Phobius"/>
    </source>
</evidence>
<feature type="transmembrane region" description="Helical" evidence="10">
    <location>
        <begin position="749"/>
        <end position="772"/>
    </location>
</feature>
<keyword evidence="3" id="KW-0716">Sensory transduction</keyword>
<keyword evidence="9" id="KW-0807">Transducer</keyword>
<feature type="transmembrane region" description="Helical" evidence="10">
    <location>
        <begin position="225"/>
        <end position="245"/>
    </location>
</feature>
<feature type="transmembrane region" description="Helical" evidence="10">
    <location>
        <begin position="116"/>
        <end position="137"/>
    </location>
</feature>
<feature type="transmembrane region" description="Helical" evidence="10">
    <location>
        <begin position="82"/>
        <end position="104"/>
    </location>
</feature>
<feature type="transmembrane region" description="Helical" evidence="10">
    <location>
        <begin position="589"/>
        <end position="611"/>
    </location>
</feature>
<feature type="transmembrane region" description="Helical" evidence="10">
    <location>
        <begin position="874"/>
        <end position="892"/>
    </location>
</feature>
<comment type="subcellular location">
    <subcellularLocation>
        <location evidence="1">Cell membrane</location>
        <topology evidence="1">Multi-pass membrane protein</topology>
    </subcellularLocation>
</comment>
<dbReference type="Proteomes" id="UP001607302">
    <property type="component" value="Unassembled WGS sequence"/>
</dbReference>
<dbReference type="Pfam" id="PF02949">
    <property type="entry name" value="7tm_6"/>
    <property type="match status" value="2"/>
</dbReference>
<evidence type="ECO:0000313" key="12">
    <source>
        <dbReference type="Proteomes" id="UP001607302"/>
    </source>
</evidence>
<feature type="transmembrane region" description="Helical" evidence="10">
    <location>
        <begin position="784"/>
        <end position="804"/>
    </location>
</feature>
<dbReference type="GO" id="GO:0007608">
    <property type="term" value="P:sensory perception of smell"/>
    <property type="evidence" value="ECO:0007669"/>
    <property type="project" value="UniProtKB-KW"/>
</dbReference>
<feature type="transmembrane region" description="Helical" evidence="10">
    <location>
        <begin position="517"/>
        <end position="535"/>
    </location>
</feature>
<dbReference type="PANTHER" id="PTHR21137:SF35">
    <property type="entry name" value="ODORANT RECEPTOR 19A-RELATED"/>
    <property type="match status" value="1"/>
</dbReference>
<feature type="transmembrane region" description="Helical" evidence="10">
    <location>
        <begin position="315"/>
        <end position="335"/>
    </location>
</feature>
<dbReference type="PANTHER" id="PTHR21137">
    <property type="entry name" value="ODORANT RECEPTOR"/>
    <property type="match status" value="1"/>
</dbReference>
<evidence type="ECO:0000256" key="4">
    <source>
        <dbReference type="ARBA" id="ARBA00022692"/>
    </source>
</evidence>
<keyword evidence="12" id="KW-1185">Reference proteome</keyword>
<evidence type="ECO:0000256" key="9">
    <source>
        <dbReference type="ARBA" id="ARBA00023224"/>
    </source>
</evidence>
<evidence type="ECO:0000256" key="3">
    <source>
        <dbReference type="ARBA" id="ARBA00022606"/>
    </source>
</evidence>
<proteinExistence type="predicted"/>
<evidence type="ECO:0000256" key="8">
    <source>
        <dbReference type="ARBA" id="ARBA00023170"/>
    </source>
</evidence>
<evidence type="ECO:0000256" key="6">
    <source>
        <dbReference type="ARBA" id="ARBA00022989"/>
    </source>
</evidence>
<feature type="transmembrane region" description="Helical" evidence="10">
    <location>
        <begin position="465"/>
        <end position="485"/>
    </location>
</feature>
<dbReference type="GO" id="GO:0007165">
    <property type="term" value="P:signal transduction"/>
    <property type="evidence" value="ECO:0007669"/>
    <property type="project" value="UniProtKB-KW"/>
</dbReference>
<reference evidence="11 12" key="1">
    <citation type="journal article" date="2024" name="Ann. Entomol. Soc. Am.">
        <title>Genomic analyses of the southern and eastern yellowjacket wasps (Hymenoptera: Vespidae) reveal evolutionary signatures of social life.</title>
        <authorList>
            <person name="Catto M.A."/>
            <person name="Caine P.B."/>
            <person name="Orr S.E."/>
            <person name="Hunt B.G."/>
            <person name="Goodisman M.A.D."/>
        </authorList>
    </citation>
    <scope>NUCLEOTIDE SEQUENCE [LARGE SCALE GENOMIC DNA]</scope>
    <source>
        <strain evidence="11">233</strain>
        <tissue evidence="11">Head and thorax</tissue>
    </source>
</reference>
<evidence type="ECO:0000256" key="7">
    <source>
        <dbReference type="ARBA" id="ARBA00023136"/>
    </source>
</evidence>
<dbReference type="InterPro" id="IPR004117">
    <property type="entry name" value="7tm6_olfct_rcpt"/>
</dbReference>
<evidence type="ECO:0000256" key="5">
    <source>
        <dbReference type="ARBA" id="ARBA00022725"/>
    </source>
</evidence>
<evidence type="ECO:0000256" key="1">
    <source>
        <dbReference type="ARBA" id="ARBA00004651"/>
    </source>
</evidence>
<keyword evidence="5" id="KW-0552">Olfaction</keyword>